<dbReference type="GO" id="GO:0008994">
    <property type="term" value="F:rhamnulose-1-phosphate aldolase activity"/>
    <property type="evidence" value="ECO:0007669"/>
    <property type="project" value="UniProtKB-UniRule"/>
</dbReference>
<proteinExistence type="inferred from homology"/>
<protein>
    <recommendedName>
        <fullName evidence="6">Rhamnulose-1-phosphate aldolase</fullName>
        <ecNumber evidence="6">4.1.2.19</ecNumber>
    </recommendedName>
</protein>
<feature type="binding site" evidence="6">
    <location>
        <position position="139"/>
    </location>
    <ligand>
        <name>Zn(2+)</name>
        <dbReference type="ChEBI" id="CHEBI:29105"/>
    </ligand>
</feature>
<dbReference type="InterPro" id="IPR036409">
    <property type="entry name" value="Aldolase_II/adducin_N_sf"/>
</dbReference>
<organism evidence="8 9">
    <name type="scientific">Roseburia inulinivorans</name>
    <dbReference type="NCBI Taxonomy" id="360807"/>
    <lineage>
        <taxon>Bacteria</taxon>
        <taxon>Bacillati</taxon>
        <taxon>Bacillota</taxon>
        <taxon>Clostridia</taxon>
        <taxon>Lachnospirales</taxon>
        <taxon>Lachnospiraceae</taxon>
        <taxon>Roseburia</taxon>
    </lineage>
</organism>
<dbReference type="UniPathway" id="UPA00541">
    <property type="reaction ID" value="UER00603"/>
</dbReference>
<dbReference type="Pfam" id="PF00596">
    <property type="entry name" value="Aldolase_II"/>
    <property type="match status" value="1"/>
</dbReference>
<comment type="function">
    <text evidence="6">Catalyzes the reversible cleavage of L-rhamnulose-1-phosphate to dihydroxyacetone phosphate (DHAP) and L-lactaldehyde.</text>
</comment>
<comment type="similarity">
    <text evidence="6">Belongs to the aldolase class II family. RhaD subfamily.</text>
</comment>
<evidence type="ECO:0000256" key="4">
    <source>
        <dbReference type="ARBA" id="ARBA00023239"/>
    </source>
</evidence>
<dbReference type="Proteomes" id="UP000283701">
    <property type="component" value="Unassembled WGS sequence"/>
</dbReference>
<keyword evidence="2 6" id="KW-0479">Metal-binding</keyword>
<dbReference type="PANTHER" id="PTHR22789">
    <property type="entry name" value="FUCULOSE PHOSPHATE ALDOLASE"/>
    <property type="match status" value="1"/>
</dbReference>
<dbReference type="Gene3D" id="3.40.225.10">
    <property type="entry name" value="Class II aldolase/adducin N-terminal domain"/>
    <property type="match status" value="1"/>
</dbReference>
<dbReference type="HAMAP" id="MF_00770">
    <property type="entry name" value="RhaD"/>
    <property type="match status" value="1"/>
</dbReference>
<evidence type="ECO:0000259" key="7">
    <source>
        <dbReference type="SMART" id="SM01007"/>
    </source>
</evidence>
<dbReference type="GO" id="GO:0019301">
    <property type="term" value="P:rhamnose catabolic process"/>
    <property type="evidence" value="ECO:0007669"/>
    <property type="project" value="UniProtKB-UniRule"/>
</dbReference>
<evidence type="ECO:0000313" key="9">
    <source>
        <dbReference type="Proteomes" id="UP000283701"/>
    </source>
</evidence>
<dbReference type="GO" id="GO:0046872">
    <property type="term" value="F:metal ion binding"/>
    <property type="evidence" value="ECO:0007669"/>
    <property type="project" value="UniProtKB-KW"/>
</dbReference>
<dbReference type="SUPFAM" id="SSF53639">
    <property type="entry name" value="AraD/HMP-PK domain-like"/>
    <property type="match status" value="1"/>
</dbReference>
<dbReference type="RefSeq" id="WP_118203882.1">
    <property type="nucleotide sequence ID" value="NZ_QRHP01000023.1"/>
</dbReference>
<evidence type="ECO:0000313" key="8">
    <source>
        <dbReference type="EMBL" id="RHF81748.1"/>
    </source>
</evidence>
<dbReference type="GO" id="GO:0019323">
    <property type="term" value="P:pentose catabolic process"/>
    <property type="evidence" value="ECO:0007669"/>
    <property type="project" value="TreeGrafter"/>
</dbReference>
<evidence type="ECO:0000256" key="5">
    <source>
        <dbReference type="ARBA" id="ARBA00023308"/>
    </source>
</evidence>
<dbReference type="InterPro" id="IPR013447">
    <property type="entry name" value="Rhamnulose-1-P_Aldolase"/>
</dbReference>
<comment type="catalytic activity">
    <reaction evidence="6">
        <text>L-rhamnulose 1-phosphate = (S)-lactaldehyde + dihydroxyacetone phosphate</text>
        <dbReference type="Rhea" id="RHEA:19689"/>
        <dbReference type="ChEBI" id="CHEBI:18041"/>
        <dbReference type="ChEBI" id="CHEBI:57642"/>
        <dbReference type="ChEBI" id="CHEBI:58313"/>
        <dbReference type="EC" id="4.1.2.19"/>
    </reaction>
</comment>
<dbReference type="PANTHER" id="PTHR22789:SF16">
    <property type="entry name" value="RHAMNULOSE-1-PHOSPHATE ALDOLASE"/>
    <property type="match status" value="1"/>
</dbReference>
<accession>A0A3R6D428</accession>
<reference evidence="8 9" key="1">
    <citation type="submission" date="2018-08" db="EMBL/GenBank/DDBJ databases">
        <title>A genome reference for cultivated species of the human gut microbiota.</title>
        <authorList>
            <person name="Zou Y."/>
            <person name="Xue W."/>
            <person name="Luo G."/>
        </authorList>
    </citation>
    <scope>NUCLEOTIDE SEQUENCE [LARGE SCALE GENOMIC DNA]</scope>
    <source>
        <strain evidence="8 9">AM23-23AC</strain>
    </source>
</reference>
<name>A0A3R6D428_9FIRM</name>
<evidence type="ECO:0000256" key="2">
    <source>
        <dbReference type="ARBA" id="ARBA00022723"/>
    </source>
</evidence>
<feature type="domain" description="Class II aldolase/adducin N-terminal" evidence="7">
    <location>
        <begin position="10"/>
        <end position="237"/>
    </location>
</feature>
<comment type="caution">
    <text evidence="8">The sequence shown here is derived from an EMBL/GenBank/DDBJ whole genome shotgun (WGS) entry which is preliminary data.</text>
</comment>
<feature type="binding site" evidence="6">
    <location>
        <position position="141"/>
    </location>
    <ligand>
        <name>Zn(2+)</name>
        <dbReference type="ChEBI" id="CHEBI:29105"/>
    </ligand>
</feature>
<evidence type="ECO:0000256" key="6">
    <source>
        <dbReference type="HAMAP-Rule" id="MF_00770"/>
    </source>
</evidence>
<dbReference type="InterPro" id="IPR001303">
    <property type="entry name" value="Aldolase_II/adducin_N"/>
</dbReference>
<evidence type="ECO:0000256" key="3">
    <source>
        <dbReference type="ARBA" id="ARBA00022833"/>
    </source>
</evidence>
<dbReference type="SMART" id="SM01007">
    <property type="entry name" value="Aldolase_II"/>
    <property type="match status" value="1"/>
</dbReference>
<feature type="active site" evidence="6">
    <location>
        <position position="115"/>
    </location>
</feature>
<keyword evidence="4 6" id="KW-0456">Lyase</keyword>
<gene>
    <name evidence="6" type="primary">rhaD</name>
    <name evidence="8" type="ORF">DW654_14855</name>
</gene>
<comment type="cofactor">
    <cofactor evidence="6">
        <name>Zn(2+)</name>
        <dbReference type="ChEBI" id="CHEBI:29105"/>
    </cofactor>
    <text evidence="6">Binds 1 zinc ion per subunit.</text>
</comment>
<dbReference type="InterPro" id="IPR050197">
    <property type="entry name" value="Aldolase_class_II_sugar_metab"/>
</dbReference>
<dbReference type="NCBIfam" id="NF002963">
    <property type="entry name" value="PRK03634.1"/>
    <property type="match status" value="1"/>
</dbReference>
<dbReference type="GO" id="GO:0005829">
    <property type="term" value="C:cytosol"/>
    <property type="evidence" value="ECO:0007669"/>
    <property type="project" value="TreeGrafter"/>
</dbReference>
<comment type="pathway">
    <text evidence="6">Carbohydrate degradation; L-rhamnose degradation; glycerone phosphate from L-rhamnose: step 3/3.</text>
</comment>
<sequence length="274" mass="31326">MKVLDAEFVQGFIRMANDGWEQGWHERNGGNLSYRIRLEEVEAVKEDFEPKEWQPIGTTVPKLAKEYFIVTGSGKYFRNVIIKPEDSICIIELDEKGENYRIVWGLVNGGRPTSELPTHLMNHEVKMIATGGKHRVIYHAHPTNIIALTFVLPLEDKVFTRELWEMSTECPVIFPEGVGVVPWMVPGGRDIAVATSELMKKYNLAIWAHHGMFASGEDFDLTFGLMHTAEKSAEILVKMLSMQPNKRQTITPDNFRDLAKDFNVTLPEEFLYEK</sequence>
<dbReference type="EMBL" id="QRHP01000023">
    <property type="protein sequence ID" value="RHF81748.1"/>
    <property type="molecule type" value="Genomic_DNA"/>
</dbReference>
<comment type="subcellular location">
    <subcellularLocation>
        <location evidence="6">Cytoplasm</location>
    </subcellularLocation>
</comment>
<keyword evidence="1 6" id="KW-0963">Cytoplasm</keyword>
<evidence type="ECO:0000256" key="1">
    <source>
        <dbReference type="ARBA" id="ARBA00022490"/>
    </source>
</evidence>
<dbReference type="AlphaFoldDB" id="A0A3R6D428"/>
<keyword evidence="3 6" id="KW-0862">Zinc</keyword>
<feature type="binding site" evidence="6">
    <location>
        <position position="210"/>
    </location>
    <ligand>
        <name>Zn(2+)</name>
        <dbReference type="ChEBI" id="CHEBI:29105"/>
    </ligand>
</feature>
<dbReference type="EC" id="4.1.2.19" evidence="6"/>
<keyword evidence="5 6" id="KW-0684">Rhamnose metabolism</keyword>